<keyword evidence="4 8" id="KW-0547">Nucleotide-binding</keyword>
<name>A0ABY9JSK5_9BACI</name>
<sequence length="202" mass="23563">MDNQDNEIVGIILAGGHSVRFGQNKAQALYNGFPFYHYSIHALTTQLSKSFIVTNNQYYSFYKKNTSLYVIKDMERWKDHGPLGGLYSALQEIDSDWYFVLPIDIPFVTRRLIERLSSYVSNQYDAVVPVVKNKKQPLIALYRSTVKTTLKEQLINRNLKMGIFLKNINVYYVDENELGCSLEFTNINTKKDYYYHIANQKE</sequence>
<evidence type="ECO:0000256" key="1">
    <source>
        <dbReference type="ARBA" id="ARBA00022490"/>
    </source>
</evidence>
<evidence type="ECO:0000259" key="9">
    <source>
        <dbReference type="Pfam" id="PF12804"/>
    </source>
</evidence>
<keyword evidence="1 8" id="KW-0963">Cytoplasm</keyword>
<comment type="cofactor">
    <cofactor evidence="8">
        <name>Mg(2+)</name>
        <dbReference type="ChEBI" id="CHEBI:18420"/>
    </cofactor>
</comment>
<evidence type="ECO:0000256" key="2">
    <source>
        <dbReference type="ARBA" id="ARBA00022679"/>
    </source>
</evidence>
<evidence type="ECO:0000256" key="3">
    <source>
        <dbReference type="ARBA" id="ARBA00022723"/>
    </source>
</evidence>
<feature type="binding site" evidence="8">
    <location>
        <position position="73"/>
    </location>
    <ligand>
        <name>GTP</name>
        <dbReference type="ChEBI" id="CHEBI:37565"/>
    </ligand>
</feature>
<gene>
    <name evidence="8" type="primary">mobA</name>
    <name evidence="10" type="ORF">LC087_17005</name>
</gene>
<dbReference type="EC" id="2.7.7.77" evidence="8"/>
<dbReference type="HAMAP" id="MF_00316">
    <property type="entry name" value="MobA"/>
    <property type="match status" value="1"/>
</dbReference>
<dbReference type="InterPro" id="IPR013482">
    <property type="entry name" value="Molybde_CF_guanTrfase"/>
</dbReference>
<dbReference type="CDD" id="cd02503">
    <property type="entry name" value="MobA"/>
    <property type="match status" value="1"/>
</dbReference>
<evidence type="ECO:0000313" key="10">
    <source>
        <dbReference type="EMBL" id="WLR42381.1"/>
    </source>
</evidence>
<feature type="binding site" evidence="8">
    <location>
        <position position="104"/>
    </location>
    <ligand>
        <name>Mg(2+)</name>
        <dbReference type="ChEBI" id="CHEBI:18420"/>
    </ligand>
</feature>
<dbReference type="SUPFAM" id="SSF53448">
    <property type="entry name" value="Nucleotide-diphospho-sugar transferases"/>
    <property type="match status" value="1"/>
</dbReference>
<comment type="similarity">
    <text evidence="8">Belongs to the MobA family.</text>
</comment>
<dbReference type="InterPro" id="IPR029044">
    <property type="entry name" value="Nucleotide-diphossugar_trans"/>
</dbReference>
<feature type="binding site" evidence="8">
    <location>
        <position position="25"/>
    </location>
    <ligand>
        <name>GTP</name>
        <dbReference type="ChEBI" id="CHEBI:37565"/>
    </ligand>
</feature>
<comment type="function">
    <text evidence="8">Transfers a GMP moiety from GTP to Mo-molybdopterin (Mo-MPT) cofactor (Moco or molybdenum cofactor) to form Mo-molybdopterin guanine dinucleotide (Mo-MGD) cofactor.</text>
</comment>
<evidence type="ECO:0000256" key="5">
    <source>
        <dbReference type="ARBA" id="ARBA00022842"/>
    </source>
</evidence>
<evidence type="ECO:0000256" key="8">
    <source>
        <dbReference type="HAMAP-Rule" id="MF_00316"/>
    </source>
</evidence>
<comment type="subcellular location">
    <subcellularLocation>
        <location evidence="8">Cytoplasm</location>
    </subcellularLocation>
</comment>
<protein>
    <recommendedName>
        <fullName evidence="8">Probable molybdenum cofactor guanylyltransferase</fullName>
        <shortName evidence="8">MoCo guanylyltransferase</shortName>
        <ecNumber evidence="8">2.7.7.77</ecNumber>
    </recommendedName>
    <alternativeName>
        <fullName evidence="8">GTP:molybdopterin guanylyltransferase</fullName>
    </alternativeName>
    <alternativeName>
        <fullName evidence="8">Mo-MPT guanylyltransferase</fullName>
    </alternativeName>
    <alternativeName>
        <fullName evidence="8">Molybdopterin guanylyltransferase</fullName>
    </alternativeName>
    <alternativeName>
        <fullName evidence="8">Molybdopterin-guanine dinucleotide synthase</fullName>
        <shortName evidence="8">MGD synthase</shortName>
    </alternativeName>
</protein>
<keyword evidence="7 8" id="KW-0501">Molybdenum cofactor biosynthesis</keyword>
<evidence type="ECO:0000256" key="7">
    <source>
        <dbReference type="ARBA" id="ARBA00023150"/>
    </source>
</evidence>
<comment type="domain">
    <text evidence="8">The N-terminal domain determines nucleotide recognition and specific binding, while the C-terminal domain determines the specific binding to the target protein.</text>
</comment>
<keyword evidence="3 8" id="KW-0479">Metal-binding</keyword>
<dbReference type="InterPro" id="IPR025877">
    <property type="entry name" value="MobA-like_NTP_Trfase"/>
</dbReference>
<keyword evidence="2 8" id="KW-0808">Transferase</keyword>
<organism evidence="10 11">
    <name type="scientific">Bacillus carboniphilus</name>
    <dbReference type="NCBI Taxonomy" id="86663"/>
    <lineage>
        <taxon>Bacteria</taxon>
        <taxon>Bacillati</taxon>
        <taxon>Bacillota</taxon>
        <taxon>Bacilli</taxon>
        <taxon>Bacillales</taxon>
        <taxon>Bacillaceae</taxon>
        <taxon>Bacillus</taxon>
    </lineage>
</organism>
<keyword evidence="5 8" id="KW-0460">Magnesium</keyword>
<dbReference type="Gene3D" id="3.90.550.10">
    <property type="entry name" value="Spore Coat Polysaccharide Biosynthesis Protein SpsA, Chain A"/>
    <property type="match status" value="1"/>
</dbReference>
<dbReference type="Proteomes" id="UP001197974">
    <property type="component" value="Chromosome"/>
</dbReference>
<comment type="caution">
    <text evidence="8">Lacks conserved residue(s) required for the propagation of feature annotation.</text>
</comment>
<comment type="catalytic activity">
    <reaction evidence="8">
        <text>Mo-molybdopterin + GTP + H(+) = Mo-molybdopterin guanine dinucleotide + diphosphate</text>
        <dbReference type="Rhea" id="RHEA:34243"/>
        <dbReference type="ChEBI" id="CHEBI:15378"/>
        <dbReference type="ChEBI" id="CHEBI:33019"/>
        <dbReference type="ChEBI" id="CHEBI:37565"/>
        <dbReference type="ChEBI" id="CHEBI:71302"/>
        <dbReference type="ChEBI" id="CHEBI:71310"/>
        <dbReference type="EC" id="2.7.7.77"/>
    </reaction>
</comment>
<keyword evidence="11" id="KW-1185">Reference proteome</keyword>
<reference evidence="10 11" key="1">
    <citation type="submission" date="2023-06" db="EMBL/GenBank/DDBJ databases">
        <title>Five Gram-positive bacteria isolated from mangrove sediments in Shenzhen, Guangdong, China.</title>
        <authorList>
            <person name="Yu S."/>
            <person name="Zheng W."/>
            <person name="Huang Y."/>
        </authorList>
    </citation>
    <scope>NUCLEOTIDE SEQUENCE [LARGE SCALE GENOMIC DNA]</scope>
    <source>
        <strain evidence="10 11">SaN35-3</strain>
    </source>
</reference>
<dbReference type="RefSeq" id="WP_226542434.1">
    <property type="nucleotide sequence ID" value="NZ_CP129013.1"/>
</dbReference>
<dbReference type="PANTHER" id="PTHR19136:SF81">
    <property type="entry name" value="MOLYBDENUM COFACTOR GUANYLYLTRANSFERASE"/>
    <property type="match status" value="1"/>
</dbReference>
<dbReference type="EMBL" id="CP129013">
    <property type="protein sequence ID" value="WLR42381.1"/>
    <property type="molecule type" value="Genomic_DNA"/>
</dbReference>
<feature type="binding site" evidence="8">
    <location>
        <position position="104"/>
    </location>
    <ligand>
        <name>GTP</name>
        <dbReference type="ChEBI" id="CHEBI:37565"/>
    </ligand>
</feature>
<accession>A0ABY9JSK5</accession>
<dbReference type="Pfam" id="PF12804">
    <property type="entry name" value="NTP_transf_3"/>
    <property type="match status" value="1"/>
</dbReference>
<proteinExistence type="inferred from homology"/>
<feature type="binding site" evidence="8">
    <location>
        <begin position="13"/>
        <end position="15"/>
    </location>
    <ligand>
        <name>GTP</name>
        <dbReference type="ChEBI" id="CHEBI:37565"/>
    </ligand>
</feature>
<evidence type="ECO:0000256" key="4">
    <source>
        <dbReference type="ARBA" id="ARBA00022741"/>
    </source>
</evidence>
<keyword evidence="6 8" id="KW-0342">GTP-binding</keyword>
<keyword evidence="10" id="KW-0548">Nucleotidyltransferase</keyword>
<evidence type="ECO:0000313" key="11">
    <source>
        <dbReference type="Proteomes" id="UP001197974"/>
    </source>
</evidence>
<feature type="domain" description="MobA-like NTP transferase" evidence="9">
    <location>
        <begin position="10"/>
        <end position="155"/>
    </location>
</feature>
<dbReference type="PANTHER" id="PTHR19136">
    <property type="entry name" value="MOLYBDENUM COFACTOR GUANYLYLTRANSFERASE"/>
    <property type="match status" value="1"/>
</dbReference>
<evidence type="ECO:0000256" key="6">
    <source>
        <dbReference type="ARBA" id="ARBA00023134"/>
    </source>
</evidence>
<dbReference type="GO" id="GO:0061603">
    <property type="term" value="F:molybdenum cofactor guanylyltransferase activity"/>
    <property type="evidence" value="ECO:0007669"/>
    <property type="project" value="UniProtKB-EC"/>
</dbReference>